<feature type="compositionally biased region" description="Basic and acidic residues" evidence="1">
    <location>
        <begin position="173"/>
        <end position="187"/>
    </location>
</feature>
<sequence length="187" mass="19987">MSTKTSGSCLGLCVVWALCVVGTVGFGQMFWATASKSVNYYRAAQGTFGEPGTVEPGRDTGDGMDGFLGRRCRGSFTPEDGAAPLRVSVPGGCTIDEVKEARLVSGDTSGRITNRDPDAAIMSGSGAWFQWALYSLVIGIVTLLCAMVALGPVAWLVEWRSRRRRPKVSLVKPEPKVPPEKLSLTKD</sequence>
<evidence type="ECO:0000313" key="5">
    <source>
        <dbReference type="EMBL" id="MQS05536.1"/>
    </source>
</evidence>
<feature type="transmembrane region" description="Helical" evidence="2">
    <location>
        <begin position="9"/>
        <end position="31"/>
    </location>
</feature>
<evidence type="ECO:0000313" key="6">
    <source>
        <dbReference type="Proteomes" id="UP000320857"/>
    </source>
</evidence>
<feature type="region of interest" description="Disordered" evidence="1">
    <location>
        <begin position="168"/>
        <end position="187"/>
    </location>
</feature>
<reference evidence="5 6" key="1">
    <citation type="submission" date="2019-10" db="EMBL/GenBank/DDBJ databases">
        <title>Streptomyces sp. nov., a novel actinobacterium isolated from alkaline environment.</title>
        <authorList>
            <person name="Golinska P."/>
        </authorList>
    </citation>
    <scope>NUCLEOTIDE SEQUENCE [LARGE SCALE GENOMIC DNA]</scope>
    <source>
        <strain evidence="5 6">OF1</strain>
    </source>
</reference>
<dbReference type="EMBL" id="JABJWZ010000585">
    <property type="protein sequence ID" value="MBB1257056.1"/>
    <property type="molecule type" value="Genomic_DNA"/>
</dbReference>
<keyword evidence="6" id="KW-1185">Reference proteome</keyword>
<name>A0A5P0YZ16_9ACTN</name>
<evidence type="ECO:0000313" key="4">
    <source>
        <dbReference type="EMBL" id="MBB1260500.1"/>
    </source>
</evidence>
<keyword evidence="2" id="KW-0472">Membrane</keyword>
<dbReference type="AlphaFoldDB" id="A0A5P0YZ16"/>
<proteinExistence type="predicted"/>
<dbReference type="Proteomes" id="UP000517765">
    <property type="component" value="Unassembled WGS sequence"/>
</dbReference>
<dbReference type="OrthoDB" id="3526581at2"/>
<reference evidence="3" key="3">
    <citation type="journal article" name="Syst. Appl. Microbiol.">
        <title>Streptomyces alkaliterrae sp. nov., isolated from an alkaline soil, and emended descriptions of Streptomyces alkaliphilus, Streptomyces calidiresistens and Streptomyces durbertensis.</title>
        <authorList>
            <person name="Swiecimska M."/>
            <person name="Golinska P."/>
            <person name="Nouioui I."/>
            <person name="Wypij M."/>
            <person name="Rai M."/>
            <person name="Sangal V."/>
            <person name="Goodfellow M."/>
        </authorList>
    </citation>
    <scope>NUCLEOTIDE SEQUENCE</scope>
    <source>
        <strain evidence="3">OF3</strain>
        <strain evidence="4">OF8</strain>
    </source>
</reference>
<evidence type="ECO:0000313" key="3">
    <source>
        <dbReference type="EMBL" id="MBB1257056.1"/>
    </source>
</evidence>
<reference evidence="7 8" key="2">
    <citation type="submission" date="2020-05" db="EMBL/GenBank/DDBJ databases">
        <title>Classification of alakaliphilic streptomycetes isolated from an alkaline soil next to Lonar Crater, India and a proposal for the recognition of Streptomyces alkaliterrae sp. nov.</title>
        <authorList>
            <person name="Golinska P."/>
        </authorList>
    </citation>
    <scope>NUCLEOTIDE SEQUENCE [LARGE SCALE GENOMIC DNA]</scope>
    <source>
        <strain evidence="8">OF3</strain>
        <strain evidence="7">OF8</strain>
    </source>
</reference>
<keyword evidence="2" id="KW-1133">Transmembrane helix</keyword>
<protein>
    <submittedName>
        <fullName evidence="5">Uncharacterized protein</fullName>
    </submittedName>
</protein>
<evidence type="ECO:0000313" key="7">
    <source>
        <dbReference type="Proteomes" id="UP000517765"/>
    </source>
</evidence>
<evidence type="ECO:0000313" key="8">
    <source>
        <dbReference type="Proteomes" id="UP000525686"/>
    </source>
</evidence>
<dbReference type="Proteomes" id="UP000525686">
    <property type="component" value="Unassembled WGS sequence"/>
</dbReference>
<dbReference type="Proteomes" id="UP000320857">
    <property type="component" value="Unassembled WGS sequence"/>
</dbReference>
<comment type="caution">
    <text evidence="5">The sequence shown here is derived from an EMBL/GenBank/DDBJ whole genome shotgun (WGS) entry which is preliminary data.</text>
</comment>
<dbReference type="EMBL" id="JABJXA010000100">
    <property type="protein sequence ID" value="MBB1260500.1"/>
    <property type="molecule type" value="Genomic_DNA"/>
</dbReference>
<keyword evidence="2" id="KW-0812">Transmembrane</keyword>
<dbReference type="RefSeq" id="WP_143651644.1">
    <property type="nucleotide sequence ID" value="NZ_JABJWZ010000585.1"/>
</dbReference>
<gene>
    <name evidence="5" type="ORF">FNX44_027650</name>
    <name evidence="3" type="ORF">H3146_27545</name>
    <name evidence="4" type="ORF">H3147_16890</name>
</gene>
<organism evidence="5 6">
    <name type="scientific">Streptomyces alkaliterrae</name>
    <dbReference type="NCBI Taxonomy" id="2213162"/>
    <lineage>
        <taxon>Bacteria</taxon>
        <taxon>Bacillati</taxon>
        <taxon>Actinomycetota</taxon>
        <taxon>Actinomycetes</taxon>
        <taxon>Kitasatosporales</taxon>
        <taxon>Streptomycetaceae</taxon>
        <taxon>Streptomyces</taxon>
    </lineage>
</organism>
<evidence type="ECO:0000256" key="2">
    <source>
        <dbReference type="SAM" id="Phobius"/>
    </source>
</evidence>
<feature type="transmembrane region" description="Helical" evidence="2">
    <location>
        <begin position="131"/>
        <end position="157"/>
    </location>
</feature>
<accession>A0A5P0YZ16</accession>
<evidence type="ECO:0000256" key="1">
    <source>
        <dbReference type="SAM" id="MobiDB-lite"/>
    </source>
</evidence>
<dbReference type="EMBL" id="VJYK02000674">
    <property type="protein sequence ID" value="MQS05536.1"/>
    <property type="molecule type" value="Genomic_DNA"/>
</dbReference>